<name>A0ABS8PY39_9BACT</name>
<accession>A0ABS8PY39</accession>
<proteinExistence type="predicted"/>
<dbReference type="EMBL" id="JAJNEC010000007">
    <property type="protein sequence ID" value="MCD2425968.1"/>
    <property type="molecule type" value="Genomic_DNA"/>
</dbReference>
<protein>
    <submittedName>
        <fullName evidence="1">DUF4280 domain-containing protein</fullName>
    </submittedName>
</protein>
<keyword evidence="2" id="KW-1185">Reference proteome</keyword>
<evidence type="ECO:0000313" key="2">
    <source>
        <dbReference type="Proteomes" id="UP001199816"/>
    </source>
</evidence>
<dbReference type="Proteomes" id="UP001199816">
    <property type="component" value="Unassembled WGS sequence"/>
</dbReference>
<dbReference type="InterPro" id="IPR025460">
    <property type="entry name" value="DUF4280"/>
</dbReference>
<comment type="caution">
    <text evidence="1">The sequence shown here is derived from an EMBL/GenBank/DDBJ whole genome shotgun (WGS) entry which is preliminary data.</text>
</comment>
<gene>
    <name evidence="1" type="ORF">LQ567_24505</name>
</gene>
<reference evidence="1 2" key="1">
    <citation type="submission" date="2021-11" db="EMBL/GenBank/DDBJ databases">
        <title>Genomic of Niabella pedocola.</title>
        <authorList>
            <person name="Wu T."/>
        </authorList>
    </citation>
    <scope>NUCLEOTIDE SEQUENCE [LARGE SCALE GENOMIC DNA]</scope>
    <source>
        <strain evidence="1 2">JCM 31011</strain>
    </source>
</reference>
<dbReference type="Pfam" id="PF14107">
    <property type="entry name" value="DUF4280"/>
    <property type="match status" value="1"/>
</dbReference>
<sequence length="127" mass="13708">MKNRNYVVDGGMVTCSLGTATGRIQVTSQQKIYIGGKLKVTNQDTSLILPCGTCNRSSPSPPCTPQLQRWKNASKKTTIGNKKFVMDDSYTQCRFGGILTIQQHAQEATVSLTAFIAGSLPGLSGMY</sequence>
<organism evidence="1 2">
    <name type="scientific">Niabella pedocola</name>
    <dbReference type="NCBI Taxonomy" id="1752077"/>
    <lineage>
        <taxon>Bacteria</taxon>
        <taxon>Pseudomonadati</taxon>
        <taxon>Bacteroidota</taxon>
        <taxon>Chitinophagia</taxon>
        <taxon>Chitinophagales</taxon>
        <taxon>Chitinophagaceae</taxon>
        <taxon>Niabella</taxon>
    </lineage>
</organism>
<dbReference type="RefSeq" id="WP_231008554.1">
    <property type="nucleotide sequence ID" value="NZ_JAJNEC010000007.1"/>
</dbReference>
<evidence type="ECO:0000313" key="1">
    <source>
        <dbReference type="EMBL" id="MCD2425968.1"/>
    </source>
</evidence>